<dbReference type="Proteomes" id="UP001268610">
    <property type="component" value="Unassembled WGS sequence"/>
</dbReference>
<feature type="non-terminal residue" evidence="1">
    <location>
        <position position="1"/>
    </location>
</feature>
<comment type="caution">
    <text evidence="1">The sequence shown here is derived from an EMBL/GenBank/DDBJ whole genome shotgun (WGS) entry which is preliminary data.</text>
</comment>
<protein>
    <submittedName>
        <fullName evidence="1">Uncharacterized protein</fullName>
    </submittedName>
</protein>
<dbReference type="EMBL" id="JAVLSF010000471">
    <property type="protein sequence ID" value="MDR9778103.1"/>
    <property type="molecule type" value="Genomic_DNA"/>
</dbReference>
<dbReference type="RefSeq" id="WP_310866230.1">
    <property type="nucleotide sequence ID" value="NZ_JAVLSF010000471.1"/>
</dbReference>
<name>A0AAJ2H3M9_9HYPH</name>
<dbReference type="AlphaFoldDB" id="A0AAJ2H3M9"/>
<reference evidence="1" key="1">
    <citation type="submission" date="2023-04" db="EMBL/GenBank/DDBJ databases">
        <title>Genomic characterization of faba bean (Vicia faba) microsymbionts in Mexican soils.</title>
        <authorList>
            <person name="Rivera Orduna F.N."/>
            <person name="Guevara-Luna J."/>
            <person name="Yan J."/>
            <person name="Arroyo-Herrera I."/>
            <person name="Li Y."/>
            <person name="Vasquez-Murrieta M.S."/>
            <person name="Wang E.T."/>
        </authorList>
    </citation>
    <scope>NUCLEOTIDE SEQUENCE</scope>
    <source>
        <strain evidence="1">CH26</strain>
    </source>
</reference>
<evidence type="ECO:0000313" key="2">
    <source>
        <dbReference type="Proteomes" id="UP001268610"/>
    </source>
</evidence>
<organism evidence="1 2">
    <name type="scientific">Rhizobium hidalgonense</name>
    <dbReference type="NCBI Taxonomy" id="1538159"/>
    <lineage>
        <taxon>Bacteria</taxon>
        <taxon>Pseudomonadati</taxon>
        <taxon>Pseudomonadota</taxon>
        <taxon>Alphaproteobacteria</taxon>
        <taxon>Hyphomicrobiales</taxon>
        <taxon>Rhizobiaceae</taxon>
        <taxon>Rhizobium/Agrobacterium group</taxon>
        <taxon>Rhizobium</taxon>
    </lineage>
</organism>
<sequence length="171" mass="16898">KETNFGYVAAGTNPVTSEVLGTSLGGTKTAGAITITGTGYSDNLASGATQEQTDAHNLKLRTAQNGIDIKENTAGGLAMFGSQKVLARLDIDSDAGTTAKGGAFLNIAAKVSGLDIAIGKIGVAASTGTTNTGATRGITGTPNAIISGLNLKTGLTTANIQLGATQQGAMI</sequence>
<feature type="non-terminal residue" evidence="1">
    <location>
        <position position="171"/>
    </location>
</feature>
<gene>
    <name evidence="1" type="ORF">RJJ65_36825</name>
</gene>
<evidence type="ECO:0000313" key="1">
    <source>
        <dbReference type="EMBL" id="MDR9778103.1"/>
    </source>
</evidence>
<proteinExistence type="predicted"/>
<accession>A0AAJ2H3M9</accession>